<feature type="active site" evidence="6">
    <location>
        <position position="294"/>
    </location>
</feature>
<keyword evidence="11" id="KW-1185">Reference proteome</keyword>
<feature type="domain" description="Aldehyde dehydrogenase" evidence="9">
    <location>
        <begin position="64"/>
        <end position="417"/>
    </location>
</feature>
<comment type="similarity">
    <text evidence="7">Belongs to the aldehyde dehydrogenase family.</text>
</comment>
<dbReference type="OrthoDB" id="5322683at2759"/>
<gene>
    <name evidence="10" type="ORF">DEBURN_LOCUS2729</name>
</gene>
<dbReference type="PANTHER" id="PTHR42862">
    <property type="entry name" value="DELTA-1-PYRROLINE-5-CARBOXYLATE DEHYDROGENASE 1, ISOFORM A-RELATED"/>
    <property type="match status" value="1"/>
</dbReference>
<comment type="catalytic activity">
    <reaction evidence="5">
        <text>L-glutamate 5-semialdehyde + NAD(+) + H2O = L-glutamate + NADH + 2 H(+)</text>
        <dbReference type="Rhea" id="RHEA:30235"/>
        <dbReference type="ChEBI" id="CHEBI:15377"/>
        <dbReference type="ChEBI" id="CHEBI:15378"/>
        <dbReference type="ChEBI" id="CHEBI:29985"/>
        <dbReference type="ChEBI" id="CHEBI:57540"/>
        <dbReference type="ChEBI" id="CHEBI:57945"/>
        <dbReference type="ChEBI" id="CHEBI:58066"/>
        <dbReference type="EC" id="1.2.1.88"/>
    </reaction>
</comment>
<name>A0A9N8VV20_9GLOM</name>
<dbReference type="InterPro" id="IPR016162">
    <property type="entry name" value="Ald_DH_N"/>
</dbReference>
<dbReference type="FunFam" id="3.40.605.10:FF:000006">
    <property type="entry name" value="1-pyrroline-5-carboxylate dehydrogenase"/>
    <property type="match status" value="1"/>
</dbReference>
<evidence type="ECO:0000313" key="10">
    <source>
        <dbReference type="EMBL" id="CAG8461963.1"/>
    </source>
</evidence>
<evidence type="ECO:0000313" key="11">
    <source>
        <dbReference type="Proteomes" id="UP000789706"/>
    </source>
</evidence>
<evidence type="ECO:0000256" key="6">
    <source>
        <dbReference type="PROSITE-ProRule" id="PRU10007"/>
    </source>
</evidence>
<reference evidence="10" key="1">
    <citation type="submission" date="2021-06" db="EMBL/GenBank/DDBJ databases">
        <authorList>
            <person name="Kallberg Y."/>
            <person name="Tangrot J."/>
            <person name="Rosling A."/>
        </authorList>
    </citation>
    <scope>NUCLEOTIDE SEQUENCE</scope>
    <source>
        <strain evidence="10">AZ414A</strain>
    </source>
</reference>
<dbReference type="PROSITE" id="PS00070">
    <property type="entry name" value="ALDEHYDE_DEHYDR_CYS"/>
    <property type="match status" value="1"/>
</dbReference>
<dbReference type="InterPro" id="IPR050485">
    <property type="entry name" value="Proline_metab_enzyme"/>
</dbReference>
<dbReference type="GO" id="GO:0003842">
    <property type="term" value="F:L-glutamate gamma-semialdehyde dehydrogenase activity"/>
    <property type="evidence" value="ECO:0007669"/>
    <property type="project" value="UniProtKB-EC"/>
</dbReference>
<keyword evidence="3 7" id="KW-0560">Oxidoreductase</keyword>
<dbReference type="GO" id="GO:0010133">
    <property type="term" value="P:L-proline catabolic process to L-glutamate"/>
    <property type="evidence" value="ECO:0007669"/>
    <property type="project" value="TreeGrafter"/>
</dbReference>
<dbReference type="InterPro" id="IPR016161">
    <property type="entry name" value="Ald_DH/histidinol_DH"/>
</dbReference>
<evidence type="ECO:0000256" key="4">
    <source>
        <dbReference type="ARBA" id="ARBA00023027"/>
    </source>
</evidence>
<evidence type="ECO:0000259" key="9">
    <source>
        <dbReference type="Pfam" id="PF00171"/>
    </source>
</evidence>
<dbReference type="Pfam" id="PF00171">
    <property type="entry name" value="Aldedh"/>
    <property type="match status" value="1"/>
</dbReference>
<evidence type="ECO:0000256" key="5">
    <source>
        <dbReference type="ARBA" id="ARBA00048142"/>
    </source>
</evidence>
<dbReference type="Gene3D" id="3.40.605.10">
    <property type="entry name" value="Aldehyde Dehydrogenase, Chain A, domain 1"/>
    <property type="match status" value="2"/>
</dbReference>
<dbReference type="InterPro" id="IPR015590">
    <property type="entry name" value="Aldehyde_DH_dom"/>
</dbReference>
<dbReference type="InterPro" id="IPR029510">
    <property type="entry name" value="Ald_DH_CS_GLU"/>
</dbReference>
<proteinExistence type="inferred from homology"/>
<dbReference type="Gene3D" id="3.40.309.10">
    <property type="entry name" value="Aldehyde Dehydrogenase, Chain A, domain 2"/>
    <property type="match status" value="2"/>
</dbReference>
<evidence type="ECO:0000256" key="7">
    <source>
        <dbReference type="RuleBase" id="RU003345"/>
    </source>
</evidence>
<dbReference type="EMBL" id="CAJVPK010000155">
    <property type="protein sequence ID" value="CAG8461963.1"/>
    <property type="molecule type" value="Genomic_DNA"/>
</dbReference>
<accession>A0A9N8VV20</accession>
<organism evidence="10 11">
    <name type="scientific">Diversispora eburnea</name>
    <dbReference type="NCBI Taxonomy" id="1213867"/>
    <lineage>
        <taxon>Eukaryota</taxon>
        <taxon>Fungi</taxon>
        <taxon>Fungi incertae sedis</taxon>
        <taxon>Mucoromycota</taxon>
        <taxon>Glomeromycotina</taxon>
        <taxon>Glomeromycetes</taxon>
        <taxon>Diversisporales</taxon>
        <taxon>Diversisporaceae</taxon>
        <taxon>Diversispora</taxon>
    </lineage>
</organism>
<dbReference type="GO" id="GO:0005759">
    <property type="term" value="C:mitochondrial matrix"/>
    <property type="evidence" value="ECO:0007669"/>
    <property type="project" value="TreeGrafter"/>
</dbReference>
<dbReference type="PROSITE" id="PS00687">
    <property type="entry name" value="ALDEHYDE_DEHYDR_GLU"/>
    <property type="match status" value="1"/>
</dbReference>
<protein>
    <recommendedName>
        <fullName evidence="2">L-glutamate gamma-semialdehyde dehydrogenase</fullName>
        <ecNumber evidence="2">1.2.1.88</ecNumber>
    </recommendedName>
</protein>
<dbReference type="Proteomes" id="UP000789706">
    <property type="component" value="Unassembled WGS sequence"/>
</dbReference>
<evidence type="ECO:0000256" key="3">
    <source>
        <dbReference type="ARBA" id="ARBA00023002"/>
    </source>
</evidence>
<evidence type="ECO:0000256" key="1">
    <source>
        <dbReference type="ARBA" id="ARBA00004786"/>
    </source>
</evidence>
<comment type="caution">
    <text evidence="10">The sequence shown here is derived from an EMBL/GenBank/DDBJ whole genome shotgun (WGS) entry which is preliminary data.</text>
</comment>
<dbReference type="InterPro" id="IPR016163">
    <property type="entry name" value="Ald_DH_C"/>
</dbReference>
<feature type="region of interest" description="Disordered" evidence="8">
    <location>
        <begin position="53"/>
        <end position="73"/>
    </location>
</feature>
<keyword evidence="4" id="KW-0520">NAD</keyword>
<dbReference type="AlphaFoldDB" id="A0A9N8VV20"/>
<dbReference type="InterPro" id="IPR016160">
    <property type="entry name" value="Ald_DH_CS_CYS"/>
</dbReference>
<evidence type="ECO:0000256" key="8">
    <source>
        <dbReference type="SAM" id="MobiDB-lite"/>
    </source>
</evidence>
<evidence type="ECO:0000256" key="2">
    <source>
        <dbReference type="ARBA" id="ARBA00012884"/>
    </source>
</evidence>
<dbReference type="PANTHER" id="PTHR42862:SF1">
    <property type="entry name" value="DELTA-1-PYRROLINE-5-CARBOXYLATE DEHYDROGENASE 2, ISOFORM A-RELATED"/>
    <property type="match status" value="1"/>
</dbReference>
<dbReference type="SUPFAM" id="SSF53720">
    <property type="entry name" value="ALDH-like"/>
    <property type="match status" value="1"/>
</dbReference>
<comment type="pathway">
    <text evidence="1">Amino-acid degradation; L-proline degradation into L-glutamate; L-glutamate from L-proline: step 2/2.</text>
</comment>
<dbReference type="EC" id="1.2.1.88" evidence="2"/>
<sequence>MSLPIAPTFGTFKIPEINNELMERAKLQTALNELKSQFPIEIPLLINGKEVDESIPRPQVRNNKTSDQRNPSDHQTIVAKYHEAEPSHIEDAIKGALETKSIWENYSIKDRCSIFLKAADLVSGKYRYKLMAATMLAEIDAAAELIDFWRFNAKFACEIYQEQPIKNSAGVWNRIEYRPLEGIVYAISPFNFTAIGGNLPSAPALMGNVVLWKPSPFAVLSNWIILQILREAGLPDGVIQFVPGPAEEITNQILKSPDFAALHFTGSTFVFKKLFKKIGNNIDIYKSYPRIVGETGGKNFHIIHKSADLNNAVQQTIRGAFEYQGQKCSACSRAYIPESLWEGFCSKLRDEHSRIKVGSVEASFAKIKDYIDHASNDSECEIIAGGKCDDSEGYFIPPTIIFTKNPKSKFMVEEIFGFASDRAAIVLGEHKLRNAAGNFYINDKSTGAVVGQQPFGGSRGSGTNDKAGSHTALYRFVSMRTIKENFINLEEFIYPSNLS</sequence>